<evidence type="ECO:0000259" key="3">
    <source>
        <dbReference type="SMART" id="SM00278"/>
    </source>
</evidence>
<comment type="caution">
    <text evidence="4">The sequence shown here is derived from an EMBL/GenBank/DDBJ whole genome shotgun (WGS) entry which is preliminary data.</text>
</comment>
<dbReference type="InterPro" id="IPR003583">
    <property type="entry name" value="Hlx-hairpin-Hlx_DNA-bd_motif"/>
</dbReference>
<keyword evidence="5" id="KW-1185">Reference proteome</keyword>
<evidence type="ECO:0000256" key="1">
    <source>
        <dbReference type="SAM" id="MobiDB-lite"/>
    </source>
</evidence>
<dbReference type="Pfam" id="PF10531">
    <property type="entry name" value="SLBB"/>
    <property type="match status" value="1"/>
</dbReference>
<dbReference type="AlphaFoldDB" id="A0A939D8A4"/>
<sequence>MLKEILNRDYIENFIKYHKKAIVKACAGILFFAAAFFVFCIRGEDDQTTKFELAESNAPVIKNQTEEDETETDSAQDEQEQDQDSVIFVDIGGAVEKPYVYEMPSGSRVFEGIQKAGGMTEDADTSTLNLAQVLQDQDKVVVPTKSDVQSNSSKTNNTGIIRGSTGISNGNEYAVTGNNNDNRININTATSEELQTLSGIGPATAEKIIVYRQEQGKFEKIEDITKVSGIGEKTFQKFKTKIMV</sequence>
<dbReference type="Gene3D" id="1.10.150.280">
    <property type="entry name" value="AF1531-like domain"/>
    <property type="match status" value="1"/>
</dbReference>
<feature type="domain" description="Helix-hairpin-helix DNA-binding motif class 1" evidence="3">
    <location>
        <begin position="222"/>
        <end position="241"/>
    </location>
</feature>
<evidence type="ECO:0000313" key="4">
    <source>
        <dbReference type="EMBL" id="MBN7772548.1"/>
    </source>
</evidence>
<feature type="compositionally biased region" description="Acidic residues" evidence="1">
    <location>
        <begin position="66"/>
        <end position="83"/>
    </location>
</feature>
<dbReference type="Proteomes" id="UP000664545">
    <property type="component" value="Unassembled WGS sequence"/>
</dbReference>
<reference evidence="4" key="1">
    <citation type="submission" date="2021-02" db="EMBL/GenBank/DDBJ databases">
        <title>Abyssanaerobacter marinus gen.nov., sp., nov, anaerobic bacterium isolated from the Onnuri vent field of Indian Ocean and suggestion of Mogibacteriaceae fam. nov., and proposal of reclassification of ambiguous this family's genus member.</title>
        <authorList>
            <person name="Kim Y.J."/>
            <person name="Yang J.-A."/>
        </authorList>
    </citation>
    <scope>NUCLEOTIDE SEQUENCE</scope>
    <source>
        <strain evidence="4">DSM 2634</strain>
    </source>
</reference>
<gene>
    <name evidence="4" type="ORF">JYB65_04165</name>
</gene>
<proteinExistence type="predicted"/>
<dbReference type="Gene3D" id="3.10.20.600">
    <property type="match status" value="1"/>
</dbReference>
<dbReference type="PANTHER" id="PTHR21180">
    <property type="entry name" value="ENDONUCLEASE/EXONUCLEASE/PHOSPHATASE FAMILY DOMAIN-CONTAINING PROTEIN 1"/>
    <property type="match status" value="1"/>
</dbReference>
<feature type="region of interest" description="Disordered" evidence="1">
    <location>
        <begin position="144"/>
        <end position="167"/>
    </location>
</feature>
<protein>
    <submittedName>
        <fullName evidence="4">Helix-hairpin-helix domain-containing protein</fullName>
    </submittedName>
</protein>
<dbReference type="SMART" id="SM00278">
    <property type="entry name" value="HhH1"/>
    <property type="match status" value="2"/>
</dbReference>
<dbReference type="GO" id="GO:0015627">
    <property type="term" value="C:type II protein secretion system complex"/>
    <property type="evidence" value="ECO:0007669"/>
    <property type="project" value="TreeGrafter"/>
</dbReference>
<feature type="region of interest" description="Disordered" evidence="1">
    <location>
        <begin position="58"/>
        <end position="83"/>
    </location>
</feature>
<feature type="domain" description="Helix-hairpin-helix DNA-binding motif class 1" evidence="3">
    <location>
        <begin position="192"/>
        <end position="211"/>
    </location>
</feature>
<dbReference type="InterPro" id="IPR019554">
    <property type="entry name" value="Soluble_ligand-bd"/>
</dbReference>
<dbReference type="GO" id="GO:0003677">
    <property type="term" value="F:DNA binding"/>
    <property type="evidence" value="ECO:0007669"/>
    <property type="project" value="InterPro"/>
</dbReference>
<dbReference type="GO" id="GO:0006281">
    <property type="term" value="P:DNA repair"/>
    <property type="evidence" value="ECO:0007669"/>
    <property type="project" value="InterPro"/>
</dbReference>
<keyword evidence="2" id="KW-0812">Transmembrane</keyword>
<dbReference type="EMBL" id="JAFJZZ010000001">
    <property type="protein sequence ID" value="MBN7772548.1"/>
    <property type="molecule type" value="Genomic_DNA"/>
</dbReference>
<dbReference type="RefSeq" id="WP_206581345.1">
    <property type="nucleotide sequence ID" value="NZ_JAFJZZ010000001.1"/>
</dbReference>
<feature type="compositionally biased region" description="Polar residues" evidence="1">
    <location>
        <begin position="146"/>
        <end position="167"/>
    </location>
</feature>
<dbReference type="PANTHER" id="PTHR21180:SF32">
    <property type="entry name" value="ENDONUCLEASE_EXONUCLEASE_PHOSPHATASE FAMILY DOMAIN-CONTAINING PROTEIN 1"/>
    <property type="match status" value="1"/>
</dbReference>
<accession>A0A939D8A4</accession>
<evidence type="ECO:0000313" key="5">
    <source>
        <dbReference type="Proteomes" id="UP000664545"/>
    </source>
</evidence>
<dbReference type="NCBIfam" id="TIGR00426">
    <property type="entry name" value="competence protein ComEA helix-hairpin-helix repeat region"/>
    <property type="match status" value="1"/>
</dbReference>
<dbReference type="GO" id="GO:0015628">
    <property type="term" value="P:protein secretion by the type II secretion system"/>
    <property type="evidence" value="ECO:0007669"/>
    <property type="project" value="TreeGrafter"/>
</dbReference>
<keyword evidence="2" id="KW-1133">Transmembrane helix</keyword>
<name>A0A939D8A4_CLOAM</name>
<feature type="transmembrane region" description="Helical" evidence="2">
    <location>
        <begin position="21"/>
        <end position="39"/>
    </location>
</feature>
<dbReference type="Pfam" id="PF12836">
    <property type="entry name" value="HHH_3"/>
    <property type="match status" value="1"/>
</dbReference>
<keyword evidence="2" id="KW-0472">Membrane</keyword>
<evidence type="ECO:0000256" key="2">
    <source>
        <dbReference type="SAM" id="Phobius"/>
    </source>
</evidence>
<dbReference type="SUPFAM" id="SSF47781">
    <property type="entry name" value="RuvA domain 2-like"/>
    <property type="match status" value="1"/>
</dbReference>
<dbReference type="InterPro" id="IPR010994">
    <property type="entry name" value="RuvA_2-like"/>
</dbReference>
<organism evidence="4 5">
    <name type="scientific">Clostridium aminobutyricum</name>
    <dbReference type="NCBI Taxonomy" id="33953"/>
    <lineage>
        <taxon>Bacteria</taxon>
        <taxon>Bacillati</taxon>
        <taxon>Bacillota</taxon>
        <taxon>Clostridia</taxon>
        <taxon>Eubacteriales</taxon>
        <taxon>Clostridiaceae</taxon>
        <taxon>Clostridium</taxon>
    </lineage>
</organism>
<dbReference type="InterPro" id="IPR051675">
    <property type="entry name" value="Endo/Exo/Phosphatase_dom_1"/>
</dbReference>
<dbReference type="InterPro" id="IPR004509">
    <property type="entry name" value="Competence_ComEA_HhH"/>
</dbReference>